<protein>
    <submittedName>
        <fullName evidence="2">Uncharacterized protein</fullName>
    </submittedName>
</protein>
<organism evidence="2 3">
    <name type="scientific">Rubroshorea leprosula</name>
    <dbReference type="NCBI Taxonomy" id="152421"/>
    <lineage>
        <taxon>Eukaryota</taxon>
        <taxon>Viridiplantae</taxon>
        <taxon>Streptophyta</taxon>
        <taxon>Embryophyta</taxon>
        <taxon>Tracheophyta</taxon>
        <taxon>Spermatophyta</taxon>
        <taxon>Magnoliopsida</taxon>
        <taxon>eudicotyledons</taxon>
        <taxon>Gunneridae</taxon>
        <taxon>Pentapetalae</taxon>
        <taxon>rosids</taxon>
        <taxon>malvids</taxon>
        <taxon>Malvales</taxon>
        <taxon>Dipterocarpaceae</taxon>
        <taxon>Rubroshorea</taxon>
    </lineage>
</organism>
<accession>A0AAV5LAD1</accession>
<dbReference type="Proteomes" id="UP001054252">
    <property type="component" value="Unassembled WGS sequence"/>
</dbReference>
<reference evidence="2 3" key="1">
    <citation type="journal article" date="2021" name="Commun. Biol.">
        <title>The genome of Shorea leprosula (Dipterocarpaceae) highlights the ecological relevance of drought in aseasonal tropical rainforests.</title>
        <authorList>
            <person name="Ng K.K.S."/>
            <person name="Kobayashi M.J."/>
            <person name="Fawcett J.A."/>
            <person name="Hatakeyama M."/>
            <person name="Paape T."/>
            <person name="Ng C.H."/>
            <person name="Ang C.C."/>
            <person name="Tnah L.H."/>
            <person name="Lee C.T."/>
            <person name="Nishiyama T."/>
            <person name="Sese J."/>
            <person name="O'Brien M.J."/>
            <person name="Copetti D."/>
            <person name="Mohd Noor M.I."/>
            <person name="Ong R.C."/>
            <person name="Putra M."/>
            <person name="Sireger I.Z."/>
            <person name="Indrioko S."/>
            <person name="Kosugi Y."/>
            <person name="Izuno A."/>
            <person name="Isagi Y."/>
            <person name="Lee S.L."/>
            <person name="Shimizu K.K."/>
        </authorList>
    </citation>
    <scope>NUCLEOTIDE SEQUENCE [LARGE SCALE GENOMIC DNA]</scope>
    <source>
        <strain evidence="2">214</strain>
    </source>
</reference>
<name>A0AAV5LAD1_9ROSI</name>
<keyword evidence="3" id="KW-1185">Reference proteome</keyword>
<evidence type="ECO:0000313" key="2">
    <source>
        <dbReference type="EMBL" id="GKV34204.1"/>
    </source>
</evidence>
<feature type="signal peptide" evidence="1">
    <location>
        <begin position="1"/>
        <end position="19"/>
    </location>
</feature>
<feature type="chain" id="PRO_5043383262" evidence="1">
    <location>
        <begin position="20"/>
        <end position="48"/>
    </location>
</feature>
<comment type="caution">
    <text evidence="2">The sequence shown here is derived from an EMBL/GenBank/DDBJ whole genome shotgun (WGS) entry which is preliminary data.</text>
</comment>
<proteinExistence type="predicted"/>
<sequence>MLIMITFIACLQACKICESLPILKLFKGLSSAKSFTKLVSFCNNSEPP</sequence>
<evidence type="ECO:0000313" key="3">
    <source>
        <dbReference type="Proteomes" id="UP001054252"/>
    </source>
</evidence>
<dbReference type="AlphaFoldDB" id="A0AAV5LAD1"/>
<keyword evidence="1" id="KW-0732">Signal</keyword>
<gene>
    <name evidence="2" type="ORF">SLEP1_g42601</name>
</gene>
<dbReference type="EMBL" id="BPVZ01000104">
    <property type="protein sequence ID" value="GKV34204.1"/>
    <property type="molecule type" value="Genomic_DNA"/>
</dbReference>
<evidence type="ECO:0000256" key="1">
    <source>
        <dbReference type="SAM" id="SignalP"/>
    </source>
</evidence>